<evidence type="ECO:0000313" key="8">
    <source>
        <dbReference type="EMBL" id="CAD8372434.1"/>
    </source>
</evidence>
<keyword evidence="3 5" id="KW-0067">ATP-binding</keyword>
<organism evidence="8">
    <name type="scientific">Pyrodinium bahamense</name>
    <dbReference type="NCBI Taxonomy" id="73915"/>
    <lineage>
        <taxon>Eukaryota</taxon>
        <taxon>Sar</taxon>
        <taxon>Alveolata</taxon>
        <taxon>Dinophyceae</taxon>
        <taxon>Gonyaulacales</taxon>
        <taxon>Pyrocystaceae</taxon>
        <taxon>Pyrodinium</taxon>
    </lineage>
</organism>
<feature type="domain" description="Protein kinase" evidence="7">
    <location>
        <begin position="9"/>
        <end position="278"/>
    </location>
</feature>
<dbReference type="EMBL" id="HBEG01034147">
    <property type="protein sequence ID" value="CAD8372434.1"/>
    <property type="molecule type" value="Transcribed_RNA"/>
</dbReference>
<evidence type="ECO:0000256" key="1">
    <source>
        <dbReference type="ARBA" id="ARBA00012513"/>
    </source>
</evidence>
<dbReference type="InterPro" id="IPR008271">
    <property type="entry name" value="Ser/Thr_kinase_AS"/>
</dbReference>
<dbReference type="Pfam" id="PF00069">
    <property type="entry name" value="Pkinase"/>
    <property type="match status" value="1"/>
</dbReference>
<evidence type="ECO:0000256" key="6">
    <source>
        <dbReference type="RuleBase" id="RU000304"/>
    </source>
</evidence>
<dbReference type="SUPFAM" id="SSF56112">
    <property type="entry name" value="Protein kinase-like (PK-like)"/>
    <property type="match status" value="1"/>
</dbReference>
<dbReference type="InterPro" id="IPR011009">
    <property type="entry name" value="Kinase-like_dom_sf"/>
</dbReference>
<comment type="similarity">
    <text evidence="6">Belongs to the protein kinase superfamily.</text>
</comment>
<dbReference type="GO" id="GO:0004674">
    <property type="term" value="F:protein serine/threonine kinase activity"/>
    <property type="evidence" value="ECO:0007669"/>
    <property type="project" value="UniProtKB-KW"/>
</dbReference>
<dbReference type="InterPro" id="IPR017441">
    <property type="entry name" value="Protein_kinase_ATP_BS"/>
</dbReference>
<dbReference type="EC" id="2.7.11.1" evidence="1"/>
<keyword evidence="6" id="KW-0723">Serine/threonine-protein kinase</keyword>
<dbReference type="PROSITE" id="PS00107">
    <property type="entry name" value="PROTEIN_KINASE_ATP"/>
    <property type="match status" value="1"/>
</dbReference>
<feature type="binding site" evidence="5">
    <location>
        <position position="38"/>
    </location>
    <ligand>
        <name>ATP</name>
        <dbReference type="ChEBI" id="CHEBI:30616"/>
    </ligand>
</feature>
<dbReference type="SMART" id="SM00220">
    <property type="entry name" value="S_TKc"/>
    <property type="match status" value="1"/>
</dbReference>
<protein>
    <recommendedName>
        <fullName evidence="4">Casein kinase I</fullName>
        <ecNumber evidence="1">2.7.11.1</ecNumber>
    </recommendedName>
</protein>
<dbReference type="PANTHER" id="PTHR11909">
    <property type="entry name" value="CASEIN KINASE-RELATED"/>
    <property type="match status" value="1"/>
</dbReference>
<evidence type="ECO:0000256" key="4">
    <source>
        <dbReference type="ARBA" id="ARBA00023860"/>
    </source>
</evidence>
<dbReference type="GO" id="GO:0005524">
    <property type="term" value="F:ATP binding"/>
    <property type="evidence" value="ECO:0007669"/>
    <property type="project" value="UniProtKB-UniRule"/>
</dbReference>
<keyword evidence="2 5" id="KW-0547">Nucleotide-binding</keyword>
<accession>A0A7S0AS04</accession>
<evidence type="ECO:0000259" key="7">
    <source>
        <dbReference type="PROSITE" id="PS50011"/>
    </source>
</evidence>
<evidence type="ECO:0000256" key="5">
    <source>
        <dbReference type="PROSITE-ProRule" id="PRU10141"/>
    </source>
</evidence>
<dbReference type="PROSITE" id="PS50011">
    <property type="entry name" value="PROTEIN_KINASE_DOM"/>
    <property type="match status" value="1"/>
</dbReference>
<keyword evidence="6" id="KW-0808">Transferase</keyword>
<sequence>MELRVGGRYRLGRKIGSGSFGHIHVGTDMWSGQEVAIKLELANTKHPMLLHEYRLYKGLADDLGVPSVHWAGIEGVHNVMVMDLLGRSLEDHFASCGRKFSLKTVLLIAEQLITRIQYLHTKGILHRDIKPDNFLFGLGPRASQVHAIDLGLAKKYWDKKTQRHIPYRENKSLIGTARYASVSTHLGIEQSRRDDLEAVGYVLVYFLRGSLPWQGLKAESKAEKYEKIMQKKMSTPLEVLCKDYPAEFVSYLRYCRDLRFEERPDYAYLRRLFKDLFIREGYRYDFVFDWTSLGQKAIPQRPAASGAEDGQQLAVAV</sequence>
<dbReference type="InterPro" id="IPR050235">
    <property type="entry name" value="CK1_Ser-Thr_kinase"/>
</dbReference>
<evidence type="ECO:0000256" key="3">
    <source>
        <dbReference type="ARBA" id="ARBA00022840"/>
    </source>
</evidence>
<gene>
    <name evidence="8" type="ORF">PBAH0796_LOCUS20866</name>
</gene>
<dbReference type="AlphaFoldDB" id="A0A7S0AS04"/>
<keyword evidence="6" id="KW-0418">Kinase</keyword>
<name>A0A7S0AS04_9DINO</name>
<dbReference type="FunFam" id="1.10.510.10:FF:000596">
    <property type="entry name" value="CK1 family protein kinase"/>
    <property type="match status" value="1"/>
</dbReference>
<evidence type="ECO:0000256" key="2">
    <source>
        <dbReference type="ARBA" id="ARBA00022741"/>
    </source>
</evidence>
<dbReference type="PROSITE" id="PS00108">
    <property type="entry name" value="PROTEIN_KINASE_ST"/>
    <property type="match status" value="1"/>
</dbReference>
<proteinExistence type="inferred from homology"/>
<dbReference type="Gene3D" id="1.10.510.10">
    <property type="entry name" value="Transferase(Phosphotransferase) domain 1"/>
    <property type="match status" value="1"/>
</dbReference>
<dbReference type="InterPro" id="IPR000719">
    <property type="entry name" value="Prot_kinase_dom"/>
</dbReference>
<reference evidence="8" key="1">
    <citation type="submission" date="2021-01" db="EMBL/GenBank/DDBJ databases">
        <authorList>
            <person name="Corre E."/>
            <person name="Pelletier E."/>
            <person name="Niang G."/>
            <person name="Scheremetjew M."/>
            <person name="Finn R."/>
            <person name="Kale V."/>
            <person name="Holt S."/>
            <person name="Cochrane G."/>
            <person name="Meng A."/>
            <person name="Brown T."/>
            <person name="Cohen L."/>
        </authorList>
    </citation>
    <scope>NUCLEOTIDE SEQUENCE</scope>
    <source>
        <strain evidence="8">Pbaha01</strain>
    </source>
</reference>